<dbReference type="GO" id="GO:0004222">
    <property type="term" value="F:metalloendopeptidase activity"/>
    <property type="evidence" value="ECO:0007669"/>
    <property type="project" value="InterPro"/>
</dbReference>
<dbReference type="Proteomes" id="UP000473826">
    <property type="component" value="Unassembled WGS sequence"/>
</dbReference>
<dbReference type="OrthoDB" id="285308at2759"/>
<protein>
    <recommendedName>
        <fullName evidence="3 8">Mitochondrial inner membrane protease ATP23</fullName>
        <ecNumber evidence="8">3.4.24.-</ecNumber>
    </recommendedName>
</protein>
<proteinExistence type="inferred from homology"/>
<dbReference type="InterPro" id="IPR019165">
    <property type="entry name" value="Peptidase_M76_ATP23"/>
</dbReference>
<gene>
    <name evidence="10" type="ORF">VHUM_02727</name>
</gene>
<keyword evidence="8" id="KW-0472">Membrane</keyword>
<evidence type="ECO:0000256" key="9">
    <source>
        <dbReference type="SAM" id="MobiDB-lite"/>
    </source>
</evidence>
<name>A0A7D8YY37_VANHU</name>
<comment type="subcellular location">
    <subcellularLocation>
        <location evidence="1 8">Mitochondrion inner membrane</location>
        <topology evidence="1 8">Peripheral membrane protein</topology>
        <orientation evidence="1 8">Intermembrane side</orientation>
    </subcellularLocation>
</comment>
<keyword evidence="4 8" id="KW-0645">Protease</keyword>
<evidence type="ECO:0000256" key="7">
    <source>
        <dbReference type="ARBA" id="ARBA00023049"/>
    </source>
</evidence>
<keyword evidence="6 8" id="KW-0378">Hydrolase</keyword>
<evidence type="ECO:0000256" key="3">
    <source>
        <dbReference type="ARBA" id="ARBA00014615"/>
    </source>
</evidence>
<keyword evidence="5 8" id="KW-0479">Metal-binding</keyword>
<comment type="function">
    <text evidence="8">Has a dual role in the assembly of mitochondrial ATPase.</text>
</comment>
<sequence length="350" mass="38972">MSAQAGPSSASASASASSADAGATPAFERWRKSLAEFTGMGLSAEERADRDARMEQGKLAKDWDRCEKMKLDLMESSPMIVFMLKHLKLAGCEFPASSMQCHPCDETRAGGFSPDYGILLCQNRFMNKKHMEDTLAHEMIHAFDHCRFKVDWNNLRHHACTEIRAANLSGDCRFSREFQRGNYAFAKQHQVCVKRRAVLSVQAHPACKTPEQAEQAVNEVWESCFKDTMPFDEVSGCPWRRLHERGSADGYPAASGCHAATVIADQPFRFTRRIIDQDAGWTPGTPHTHRLSDHVFVTAPVASCRLCAPFCFFATQCEASRIAAMRRAATPCVAPRHHASPAFRNLALFV</sequence>
<evidence type="ECO:0000256" key="2">
    <source>
        <dbReference type="ARBA" id="ARBA00009915"/>
    </source>
</evidence>
<dbReference type="GO" id="GO:0046872">
    <property type="term" value="F:metal ion binding"/>
    <property type="evidence" value="ECO:0007669"/>
    <property type="project" value="UniProtKB-KW"/>
</dbReference>
<keyword evidence="8" id="KW-0496">Mitochondrion</keyword>
<evidence type="ECO:0000256" key="5">
    <source>
        <dbReference type="ARBA" id="ARBA00022723"/>
    </source>
</evidence>
<dbReference type="GO" id="GO:0033615">
    <property type="term" value="P:mitochondrial proton-transporting ATP synthase complex assembly"/>
    <property type="evidence" value="ECO:0007669"/>
    <property type="project" value="TreeGrafter"/>
</dbReference>
<keyword evidence="8" id="KW-0999">Mitochondrion inner membrane</keyword>
<feature type="region of interest" description="Disordered" evidence="9">
    <location>
        <begin position="1"/>
        <end position="22"/>
    </location>
</feature>
<dbReference type="EC" id="3.4.24.-" evidence="8"/>
<dbReference type="PANTHER" id="PTHR21711">
    <property type="entry name" value="MITOCHONDRIAL INNER MEMBRANE PROTEASE"/>
    <property type="match status" value="1"/>
</dbReference>
<evidence type="ECO:0000313" key="10">
    <source>
        <dbReference type="EMBL" id="TXT08599.1"/>
    </source>
</evidence>
<dbReference type="Pfam" id="PF09768">
    <property type="entry name" value="Peptidase_M76"/>
    <property type="match status" value="1"/>
</dbReference>
<evidence type="ECO:0000256" key="1">
    <source>
        <dbReference type="ARBA" id="ARBA00004137"/>
    </source>
</evidence>
<reference evidence="10 11" key="1">
    <citation type="journal article" date="2019" name="PLoS Genet.">
        <title>Convergent evolution of linked mating-type loci in basidiomycete fungi.</title>
        <authorList>
            <person name="Sun S."/>
            <person name="Coelho M.A."/>
            <person name="Heitman J."/>
            <person name="Nowrousian M."/>
        </authorList>
    </citation>
    <scope>NUCLEOTIDE SEQUENCE [LARGE SCALE GENOMIC DNA]</scope>
    <source>
        <strain evidence="10 11">CBS 4282</strain>
    </source>
</reference>
<dbReference type="PANTHER" id="PTHR21711:SF0">
    <property type="entry name" value="MITOCHONDRIAL INNER MEMBRANE PROTEASE ATP23 HOMOLOG"/>
    <property type="match status" value="1"/>
</dbReference>
<evidence type="ECO:0000256" key="4">
    <source>
        <dbReference type="ARBA" id="ARBA00022670"/>
    </source>
</evidence>
<keyword evidence="7 8" id="KW-0482">Metalloprotease</keyword>
<accession>A0A7D8YY37</accession>
<evidence type="ECO:0000256" key="8">
    <source>
        <dbReference type="RuleBase" id="RU364057"/>
    </source>
</evidence>
<dbReference type="GO" id="GO:0005743">
    <property type="term" value="C:mitochondrial inner membrane"/>
    <property type="evidence" value="ECO:0007669"/>
    <property type="project" value="UniProtKB-SubCell"/>
</dbReference>
<dbReference type="AlphaFoldDB" id="A0A7D8YY37"/>
<comment type="caution">
    <text evidence="10">The sequence shown here is derived from an EMBL/GenBank/DDBJ whole genome shotgun (WGS) entry which is preliminary data.</text>
</comment>
<keyword evidence="11" id="KW-1185">Reference proteome</keyword>
<organism evidence="10 11">
    <name type="scientific">Vanrija humicola</name>
    <name type="common">Yeast</name>
    <name type="synonym">Cryptococcus humicola</name>
    <dbReference type="NCBI Taxonomy" id="5417"/>
    <lineage>
        <taxon>Eukaryota</taxon>
        <taxon>Fungi</taxon>
        <taxon>Dikarya</taxon>
        <taxon>Basidiomycota</taxon>
        <taxon>Agaricomycotina</taxon>
        <taxon>Tremellomycetes</taxon>
        <taxon>Trichosporonales</taxon>
        <taxon>Trichosporonaceae</taxon>
        <taxon>Vanrija</taxon>
    </lineage>
</organism>
<comment type="similarity">
    <text evidence="2 8">Belongs to the peptidase M76 family.</text>
</comment>
<dbReference type="EMBL" id="QKWK01000007">
    <property type="protein sequence ID" value="TXT08599.1"/>
    <property type="molecule type" value="Genomic_DNA"/>
</dbReference>
<evidence type="ECO:0000313" key="11">
    <source>
        <dbReference type="Proteomes" id="UP000473826"/>
    </source>
</evidence>
<evidence type="ECO:0000256" key="6">
    <source>
        <dbReference type="ARBA" id="ARBA00022801"/>
    </source>
</evidence>
<dbReference type="GO" id="GO:0034982">
    <property type="term" value="P:mitochondrial protein processing"/>
    <property type="evidence" value="ECO:0007669"/>
    <property type="project" value="TreeGrafter"/>
</dbReference>